<dbReference type="AlphaFoldDB" id="A0AA90R0K9"/>
<protein>
    <submittedName>
        <fullName evidence="1">Replication termination protein</fullName>
    </submittedName>
</protein>
<proteinExistence type="predicted"/>
<comment type="caution">
    <text evidence="1">The sequence shown here is derived from an EMBL/GenBank/DDBJ whole genome shotgun (WGS) entry which is preliminary data.</text>
</comment>
<evidence type="ECO:0000313" key="1">
    <source>
        <dbReference type="EMBL" id="MDQ6597983.1"/>
    </source>
</evidence>
<name>A0AA90R0K9_9BACI</name>
<dbReference type="Pfam" id="PF02334">
    <property type="entry name" value="RTP"/>
    <property type="match status" value="1"/>
</dbReference>
<reference evidence="1" key="1">
    <citation type="submission" date="2023-08" db="EMBL/GenBank/DDBJ databases">
        <title>Nitrogen cycling bacteria in agricultural field soils.</title>
        <authorList>
            <person name="Jang J."/>
        </authorList>
    </citation>
    <scope>NUCLEOTIDE SEQUENCE</scope>
    <source>
        <strain evidence="1">PS3-36</strain>
    </source>
</reference>
<dbReference type="SUPFAM" id="SSF46785">
    <property type="entry name" value="Winged helix' DNA-binding domain"/>
    <property type="match status" value="1"/>
</dbReference>
<dbReference type="InterPro" id="IPR036388">
    <property type="entry name" value="WH-like_DNA-bd_sf"/>
</dbReference>
<gene>
    <name evidence="1" type="ORF">RCG21_16730</name>
</gene>
<keyword evidence="2" id="KW-1185">Reference proteome</keyword>
<dbReference type="RefSeq" id="WP_235824966.1">
    <property type="nucleotide sequence ID" value="NZ_JAVGVR010000001.1"/>
</dbReference>
<sequence length="130" mass="15745">MEDNIIKEKEVKPRNRDNFLIKQRAFVKLYLLSWIEQGRPYGKEMLEDFYKTFKQFNYKPNHSEVYKGLHELLDDGIITRSRIIKEGSKRQELKVYQIANMDEARRYKNQVKEDLDRSIGLLNWAVRDNF</sequence>
<dbReference type="InterPro" id="IPR003432">
    <property type="entry name" value="RTP"/>
</dbReference>
<dbReference type="Proteomes" id="UP001178888">
    <property type="component" value="Unassembled WGS sequence"/>
</dbReference>
<dbReference type="PIRSF" id="PIRSF021424">
    <property type="entry name" value="RTP"/>
    <property type="match status" value="1"/>
</dbReference>
<dbReference type="GO" id="GO:0003677">
    <property type="term" value="F:DNA binding"/>
    <property type="evidence" value="ECO:0007669"/>
    <property type="project" value="InterPro"/>
</dbReference>
<dbReference type="InterPro" id="IPR036390">
    <property type="entry name" value="WH_DNA-bd_sf"/>
</dbReference>
<dbReference type="Gene3D" id="1.10.10.10">
    <property type="entry name" value="Winged helix-like DNA-binding domain superfamily/Winged helix DNA-binding domain"/>
    <property type="match status" value="1"/>
</dbReference>
<dbReference type="EMBL" id="JAVGVR010000001">
    <property type="protein sequence ID" value="MDQ6597983.1"/>
    <property type="molecule type" value="Genomic_DNA"/>
</dbReference>
<accession>A0AA90R0K9</accession>
<evidence type="ECO:0000313" key="2">
    <source>
        <dbReference type="Proteomes" id="UP001178888"/>
    </source>
</evidence>
<organism evidence="1 2">
    <name type="scientific">Bacillus salipaludis</name>
    <dbReference type="NCBI Taxonomy" id="2547811"/>
    <lineage>
        <taxon>Bacteria</taxon>
        <taxon>Bacillati</taxon>
        <taxon>Bacillota</taxon>
        <taxon>Bacilli</taxon>
        <taxon>Bacillales</taxon>
        <taxon>Bacillaceae</taxon>
        <taxon>Bacillus</taxon>
    </lineage>
</organism>
<dbReference type="GO" id="GO:0006274">
    <property type="term" value="P:DNA replication termination"/>
    <property type="evidence" value="ECO:0007669"/>
    <property type="project" value="InterPro"/>
</dbReference>